<evidence type="ECO:0000259" key="3">
    <source>
        <dbReference type="PROSITE" id="PS51459"/>
    </source>
</evidence>
<dbReference type="RefSeq" id="WP_073377454.1">
    <property type="nucleotide sequence ID" value="NZ_FQXS01000020.1"/>
</dbReference>
<dbReference type="Pfam" id="PF02661">
    <property type="entry name" value="Fic"/>
    <property type="match status" value="1"/>
</dbReference>
<feature type="domain" description="Fido" evidence="3">
    <location>
        <begin position="241"/>
        <end position="390"/>
    </location>
</feature>
<dbReference type="PANTHER" id="PTHR13504:SF38">
    <property type="entry name" value="FIDO DOMAIN-CONTAINING PROTEIN"/>
    <property type="match status" value="1"/>
</dbReference>
<evidence type="ECO:0000313" key="5">
    <source>
        <dbReference type="Proteomes" id="UP000184139"/>
    </source>
</evidence>
<gene>
    <name evidence="4" type="ORF">SAMN02745124_03111</name>
</gene>
<keyword evidence="2" id="KW-0067">ATP-binding</keyword>
<dbReference type="InterPro" id="IPR040198">
    <property type="entry name" value="Fido_containing"/>
</dbReference>
<feature type="binding site" evidence="2">
    <location>
        <begin position="331"/>
        <end position="338"/>
    </location>
    <ligand>
        <name>ATP</name>
        <dbReference type="ChEBI" id="CHEBI:30616"/>
    </ligand>
</feature>
<evidence type="ECO:0000256" key="1">
    <source>
        <dbReference type="PIRSR" id="PIRSR640198-1"/>
    </source>
</evidence>
<dbReference type="Proteomes" id="UP000184139">
    <property type="component" value="Unassembled WGS sequence"/>
</dbReference>
<protein>
    <submittedName>
        <fullName evidence="4">Fic/DOC family protein</fullName>
    </submittedName>
</protein>
<dbReference type="InterPro" id="IPR003812">
    <property type="entry name" value="Fido"/>
</dbReference>
<evidence type="ECO:0000256" key="2">
    <source>
        <dbReference type="PIRSR" id="PIRSR640198-2"/>
    </source>
</evidence>
<dbReference type="AlphaFoldDB" id="A0A1M5XIT5"/>
<dbReference type="EMBL" id="FQXS01000020">
    <property type="protein sequence ID" value="SHH99659.1"/>
    <property type="molecule type" value="Genomic_DNA"/>
</dbReference>
<dbReference type="GO" id="GO:0005524">
    <property type="term" value="F:ATP binding"/>
    <property type="evidence" value="ECO:0007669"/>
    <property type="project" value="UniProtKB-KW"/>
</dbReference>
<reference evidence="4 5" key="1">
    <citation type="submission" date="2016-11" db="EMBL/GenBank/DDBJ databases">
        <authorList>
            <person name="Jaros S."/>
            <person name="Januszkiewicz K."/>
            <person name="Wedrychowicz H."/>
        </authorList>
    </citation>
    <scope>NUCLEOTIDE SEQUENCE [LARGE SCALE GENOMIC DNA]</scope>
    <source>
        <strain evidence="4 5">DSM 9705</strain>
    </source>
</reference>
<dbReference type="Gene3D" id="1.10.3290.10">
    <property type="entry name" value="Fido-like domain"/>
    <property type="match status" value="1"/>
</dbReference>
<evidence type="ECO:0000313" key="4">
    <source>
        <dbReference type="EMBL" id="SHH99659.1"/>
    </source>
</evidence>
<dbReference type="OrthoDB" id="9813719at2"/>
<feature type="active site" evidence="1">
    <location>
        <position position="327"/>
    </location>
</feature>
<name>A0A1M5XIT5_9BACT</name>
<dbReference type="SUPFAM" id="SSF140931">
    <property type="entry name" value="Fic-like"/>
    <property type="match status" value="1"/>
</dbReference>
<dbReference type="STRING" id="1121409.SAMN02745124_03111"/>
<dbReference type="PROSITE" id="PS51459">
    <property type="entry name" value="FIDO"/>
    <property type="match status" value="1"/>
</dbReference>
<dbReference type="PANTHER" id="PTHR13504">
    <property type="entry name" value="FIDO DOMAIN-CONTAINING PROTEIN DDB_G0283145"/>
    <property type="match status" value="1"/>
</dbReference>
<dbReference type="InterPro" id="IPR036597">
    <property type="entry name" value="Fido-like_dom_sf"/>
</dbReference>
<keyword evidence="5" id="KW-1185">Reference proteome</keyword>
<keyword evidence="2" id="KW-0547">Nucleotide-binding</keyword>
<accession>A0A1M5XIT5</accession>
<organism evidence="4 5">
    <name type="scientific">Desulfofustis glycolicus DSM 9705</name>
    <dbReference type="NCBI Taxonomy" id="1121409"/>
    <lineage>
        <taxon>Bacteria</taxon>
        <taxon>Pseudomonadati</taxon>
        <taxon>Thermodesulfobacteriota</taxon>
        <taxon>Desulfobulbia</taxon>
        <taxon>Desulfobulbales</taxon>
        <taxon>Desulfocapsaceae</taxon>
        <taxon>Desulfofustis</taxon>
    </lineage>
</organism>
<proteinExistence type="predicted"/>
<sequence length="502" mass="57438">MTLDTTQNRLAGYAFLIEQFDLRALPNWHTSSVSPTGTLRSTIQDGQVESVYPQSYWPGDGTGDHLEFALKYDGVNLGILSALFDVVPADEIAAWISSKPTGKYARRIWFLYEFLTGRELPLPDLTKGNYIELLEPDRYYTAAPGRRMQRQRVIDNLLGGKDFCPIIRRTEKLAAMEGIDLQKRCEEVVTSYPPELLRRALSYLYNKETKSSFEIEHIKPSASRIEKFIGLLEMAEHKDFCEKPLLIDVQNRIVDPRFRDTDYRANQNYVGQTISYQKQLVHYVCPKPDDLPELMAGLLAAHQVMKEGAVPTIIHAAAISYGFVFMHPFEDGNGRIHRFLIHNILFLRGEIPKGLMFPVSAAMLKNPALYDHSLEAFSNPLMRLVEYDLDDLGQMTVPDETGPLYRYIDMTAQAEALYDFVKLTIEHELVEELDFLASYDKTKQAIQEIVDMPDRLIDLFIQLCLQNNGRLSARKRESHFGFLTDDELADMENAVREGYARD</sequence>